<evidence type="ECO:0000256" key="1">
    <source>
        <dbReference type="SAM" id="SignalP"/>
    </source>
</evidence>
<feature type="domain" description="PepSY" evidence="2">
    <location>
        <begin position="46"/>
        <end position="100"/>
    </location>
</feature>
<name>A0A1H7KBK4_9GAMM</name>
<protein>
    <submittedName>
        <fullName evidence="3">Peptidase propeptide and YPEB domain-containing protein</fullName>
    </submittedName>
</protein>
<proteinExistence type="predicted"/>
<dbReference type="Pfam" id="PF03413">
    <property type="entry name" value="PepSY"/>
    <property type="match status" value="1"/>
</dbReference>
<dbReference type="InterPro" id="IPR025711">
    <property type="entry name" value="PepSY"/>
</dbReference>
<keyword evidence="4" id="KW-1185">Reference proteome</keyword>
<dbReference type="RefSeq" id="WP_139175503.1">
    <property type="nucleotide sequence ID" value="NZ_FOBI01000003.1"/>
</dbReference>
<feature type="chain" id="PRO_5011462778" evidence="1">
    <location>
        <begin position="22"/>
        <end position="103"/>
    </location>
</feature>
<dbReference type="Proteomes" id="UP000199297">
    <property type="component" value="Unassembled WGS sequence"/>
</dbReference>
<evidence type="ECO:0000313" key="4">
    <source>
        <dbReference type="Proteomes" id="UP000199297"/>
    </source>
</evidence>
<dbReference type="STRING" id="641665.GCA_002104455_02729"/>
<dbReference type="OrthoDB" id="5772592at2"/>
<feature type="signal peptide" evidence="1">
    <location>
        <begin position="1"/>
        <end position="21"/>
    </location>
</feature>
<accession>A0A1H7KBK4</accession>
<evidence type="ECO:0000259" key="2">
    <source>
        <dbReference type="Pfam" id="PF03413"/>
    </source>
</evidence>
<evidence type="ECO:0000313" key="3">
    <source>
        <dbReference type="EMBL" id="SEK83305.1"/>
    </source>
</evidence>
<dbReference type="AlphaFoldDB" id="A0A1H7KBK4"/>
<reference evidence="4" key="1">
    <citation type="submission" date="2016-10" db="EMBL/GenBank/DDBJ databases">
        <authorList>
            <person name="Varghese N."/>
            <person name="Submissions S."/>
        </authorList>
    </citation>
    <scope>NUCLEOTIDE SEQUENCE [LARGE SCALE GENOMIC DNA]</scope>
    <source>
        <strain evidence="4">CGMCC 1.9127</strain>
    </source>
</reference>
<dbReference type="EMBL" id="FOBI01000003">
    <property type="protein sequence ID" value="SEK83305.1"/>
    <property type="molecule type" value="Genomic_DNA"/>
</dbReference>
<keyword evidence="1" id="KW-0732">Signal</keyword>
<sequence>MKKQLFFLSVLVTLIATPAVAALKVTPNQQIIVEVANRQASNSQTLNAQQAARLVKRKFGGKILKVNHSGSKQNPSYRVKLLKKNGHVISVIVDAKSGRVSGY</sequence>
<organism evidence="3 4">
    <name type="scientific">Colwellia chukchiensis</name>
    <dbReference type="NCBI Taxonomy" id="641665"/>
    <lineage>
        <taxon>Bacteria</taxon>
        <taxon>Pseudomonadati</taxon>
        <taxon>Pseudomonadota</taxon>
        <taxon>Gammaproteobacteria</taxon>
        <taxon>Alteromonadales</taxon>
        <taxon>Colwelliaceae</taxon>
        <taxon>Colwellia</taxon>
    </lineage>
</organism>
<gene>
    <name evidence="3" type="ORF">SAMN05216262_10364</name>
</gene>